<dbReference type="EC" id="2.3.1.8" evidence="2"/>
<dbReference type="Gene3D" id="3.40.50.10750">
    <property type="entry name" value="Isocitrate/Isopropylmalate dehydrogenase-like"/>
    <property type="match status" value="1"/>
</dbReference>
<evidence type="ECO:0000256" key="4">
    <source>
        <dbReference type="ARBA" id="ARBA00023315"/>
    </source>
</evidence>
<dbReference type="PANTHER" id="PTHR43356:SF1">
    <property type="entry name" value="PHOSPHATE ACETYLTRANSFERASE EUTD"/>
    <property type="match status" value="1"/>
</dbReference>
<dbReference type="InterPro" id="IPR012147">
    <property type="entry name" value="P_Ac_Bu_trans"/>
</dbReference>
<dbReference type="AlphaFoldDB" id="A0A5S9QHR0"/>
<protein>
    <recommendedName>
        <fullName evidence="2">phosphate acetyltransferase</fullName>
        <ecNumber evidence="2">2.3.1.8</ecNumber>
    </recommendedName>
</protein>
<dbReference type="PANTHER" id="PTHR43356">
    <property type="entry name" value="PHOSPHATE ACETYLTRANSFERASE"/>
    <property type="match status" value="1"/>
</dbReference>
<dbReference type="EMBL" id="CACSII010000019">
    <property type="protein sequence ID" value="CAA0117156.1"/>
    <property type="molecule type" value="Genomic_DNA"/>
</dbReference>
<organism evidence="6 7">
    <name type="scientific">BD1-7 clade bacterium</name>
    <dbReference type="NCBI Taxonomy" id="2029982"/>
    <lineage>
        <taxon>Bacteria</taxon>
        <taxon>Pseudomonadati</taxon>
        <taxon>Pseudomonadota</taxon>
        <taxon>Gammaproteobacteria</taxon>
        <taxon>Cellvibrionales</taxon>
        <taxon>Spongiibacteraceae</taxon>
        <taxon>BD1-7 clade</taxon>
    </lineage>
</organism>
<evidence type="ECO:0000259" key="5">
    <source>
        <dbReference type="Pfam" id="PF01515"/>
    </source>
</evidence>
<dbReference type="PIRSF" id="PIRSF000428">
    <property type="entry name" value="P_Ac_trans"/>
    <property type="match status" value="1"/>
</dbReference>
<dbReference type="InterPro" id="IPR004614">
    <property type="entry name" value="P_AcTrfase"/>
</dbReference>
<dbReference type="Gene3D" id="3.40.50.10950">
    <property type="match status" value="1"/>
</dbReference>
<evidence type="ECO:0000313" key="7">
    <source>
        <dbReference type="Proteomes" id="UP000434580"/>
    </source>
</evidence>
<feature type="domain" description="Phosphate acetyl/butaryl transferase" evidence="5">
    <location>
        <begin position="4"/>
        <end position="321"/>
    </location>
</feature>
<evidence type="ECO:0000313" key="6">
    <source>
        <dbReference type="EMBL" id="CAA0117156.1"/>
    </source>
</evidence>
<dbReference type="Proteomes" id="UP000434580">
    <property type="component" value="Unassembled WGS sequence"/>
</dbReference>
<dbReference type="InterPro" id="IPR050500">
    <property type="entry name" value="Phos_Acetyltrans/Butyryltrans"/>
</dbReference>
<dbReference type="SUPFAM" id="SSF53659">
    <property type="entry name" value="Isocitrate/Isopropylmalate dehydrogenase-like"/>
    <property type="match status" value="1"/>
</dbReference>
<evidence type="ECO:0000256" key="1">
    <source>
        <dbReference type="ARBA" id="ARBA00005656"/>
    </source>
</evidence>
<gene>
    <name evidence="6" type="primary">eutD</name>
    <name evidence="6" type="ORF">DPBNPPHM_02206</name>
</gene>
<dbReference type="NCBIfam" id="NF007233">
    <property type="entry name" value="PRK09653.1"/>
    <property type="match status" value="1"/>
</dbReference>
<dbReference type="InterPro" id="IPR042113">
    <property type="entry name" value="P_AcTrfase_dom1"/>
</dbReference>
<evidence type="ECO:0000256" key="3">
    <source>
        <dbReference type="ARBA" id="ARBA00022679"/>
    </source>
</evidence>
<dbReference type="NCBIfam" id="TIGR00651">
    <property type="entry name" value="pta"/>
    <property type="match status" value="1"/>
</dbReference>
<dbReference type="GO" id="GO:0008959">
    <property type="term" value="F:phosphate acetyltransferase activity"/>
    <property type="evidence" value="ECO:0007669"/>
    <property type="project" value="UniProtKB-EC"/>
</dbReference>
<dbReference type="Pfam" id="PF01515">
    <property type="entry name" value="PTA_PTB"/>
    <property type="match status" value="1"/>
</dbReference>
<sequence length="327" mass="35004">MKLLEQARDACRSAPRRIVFADAVDVRLLHAANDLKNQGLAEPILIGNPFELRDCAHRAGIPMPCLTIVDPLRTSCEQPFAKRYQEIHASKQVSLEEAVSLIHQPLFHAAMMVDRGMADICIAGNISTTGDVIRAALKVIGVAEGQKTVSSFFMMASPDSENILSFADAGVIPEPTSEQLADIAIDAAHNYERLVGEPARVAMLSFSSKGSSKHPAAVKVADAVNMIRQRQPDLIMDGELQFDAAVVPSVAAQKAPQSPLGGMANVFVFPSLNAGNIGYKIAQRLGNYIALGPLLQGLKKPMHDLSRGCSADDIVDISVLASAMVKT</sequence>
<proteinExistence type="inferred from homology"/>
<reference evidence="6 7" key="1">
    <citation type="submission" date="2019-11" db="EMBL/GenBank/DDBJ databases">
        <authorList>
            <person name="Holert J."/>
        </authorList>
    </citation>
    <scope>NUCLEOTIDE SEQUENCE [LARGE SCALE GENOMIC DNA]</scope>
    <source>
        <strain evidence="6">BC5_2</strain>
    </source>
</reference>
<dbReference type="InterPro" id="IPR042112">
    <property type="entry name" value="P_AcTrfase_dom2"/>
</dbReference>
<dbReference type="InterPro" id="IPR002505">
    <property type="entry name" value="PTA_PTB"/>
</dbReference>
<keyword evidence="3" id="KW-0808">Transferase</keyword>
<comment type="similarity">
    <text evidence="1">Belongs to the phosphate acetyltransferase and butyryltransferase family.</text>
</comment>
<dbReference type="OrthoDB" id="9808984at2"/>
<keyword evidence="4" id="KW-0012">Acyltransferase</keyword>
<evidence type="ECO:0000256" key="2">
    <source>
        <dbReference type="ARBA" id="ARBA00012707"/>
    </source>
</evidence>
<accession>A0A5S9QHR0</accession>
<name>A0A5S9QHR0_9GAMM</name>